<dbReference type="HOGENOM" id="CLU_2103381_0_0_2"/>
<gene>
    <name evidence="1" type="ORF">NVIE_002480</name>
</gene>
<accession>A0A060HCI9</accession>
<protein>
    <recommendedName>
        <fullName evidence="3">Roadblock/LAMTOR2 domain-containing protein</fullName>
    </recommendedName>
</protein>
<evidence type="ECO:0000313" key="2">
    <source>
        <dbReference type="Proteomes" id="UP000027093"/>
    </source>
</evidence>
<sequence>MLADTLLKEIMDANEHVVAALFIEDGQLTIWRGRDDVALPPENKVKDLLFQRLLINALLSAKKEYTGKLHFDLTRYDLIDMVHFGWVRAEKEVILLIIMLKSTNVLAEIEKFQTLISQWKSLSDV</sequence>
<keyword evidence="2" id="KW-1185">Reference proteome</keyword>
<evidence type="ECO:0008006" key="3">
    <source>
        <dbReference type="Google" id="ProtNLM"/>
    </source>
</evidence>
<dbReference type="EMBL" id="CP007536">
    <property type="protein sequence ID" value="AIC14434.1"/>
    <property type="molecule type" value="Genomic_DNA"/>
</dbReference>
<organism evidence="1 2">
    <name type="scientific">Nitrososphaera viennensis EN76</name>
    <dbReference type="NCBI Taxonomy" id="926571"/>
    <lineage>
        <taxon>Archaea</taxon>
        <taxon>Nitrososphaerota</taxon>
        <taxon>Nitrososphaeria</taxon>
        <taxon>Nitrososphaerales</taxon>
        <taxon>Nitrososphaeraceae</taxon>
        <taxon>Nitrososphaera</taxon>
    </lineage>
</organism>
<dbReference type="Proteomes" id="UP000027093">
    <property type="component" value="Chromosome"/>
</dbReference>
<name>A0A060HCI9_9ARCH</name>
<evidence type="ECO:0000313" key="1">
    <source>
        <dbReference type="EMBL" id="AIC14434.1"/>
    </source>
</evidence>
<reference evidence="1 2" key="1">
    <citation type="journal article" date="2014" name="Int. J. Syst. Evol. Microbiol.">
        <title>Nitrososphaera viennensis gen. nov., sp. nov., an aerobic and mesophilic, ammonia-oxidizing archaeon from soil and a member of the archaeal phylum Thaumarchaeota.</title>
        <authorList>
            <person name="Stieglmeier M."/>
            <person name="Klingl A."/>
            <person name="Alves R.J."/>
            <person name="Rittmann S.K."/>
            <person name="Melcher M."/>
            <person name="Leisch N."/>
            <person name="Schleper C."/>
        </authorList>
    </citation>
    <scope>NUCLEOTIDE SEQUENCE [LARGE SCALE GENOMIC DNA]</scope>
    <source>
        <strain evidence="1">EN76</strain>
    </source>
</reference>
<dbReference type="RefSeq" id="WP_075053655.1">
    <property type="nucleotide sequence ID" value="NZ_CP007536.1"/>
</dbReference>
<dbReference type="AlphaFoldDB" id="A0A060HCI9"/>
<dbReference type="KEGG" id="nvn:NVIE_002480"/>
<dbReference type="STRING" id="926571.NVIE_002480"/>
<dbReference type="GeneID" id="74945507"/>
<proteinExistence type="predicted"/>
<dbReference type="OrthoDB" id="374994at2157"/>